<evidence type="ECO:0000256" key="2">
    <source>
        <dbReference type="ARBA" id="ARBA00023125"/>
    </source>
</evidence>
<proteinExistence type="predicted"/>
<feature type="domain" description="HTH tetR-type" evidence="5">
    <location>
        <begin position="6"/>
        <end position="66"/>
    </location>
</feature>
<keyword evidence="2 4" id="KW-0238">DNA-binding</keyword>
<evidence type="ECO:0000256" key="3">
    <source>
        <dbReference type="ARBA" id="ARBA00023163"/>
    </source>
</evidence>
<dbReference type="Pfam" id="PF13305">
    <property type="entry name" value="TetR_C_33"/>
    <property type="match status" value="1"/>
</dbReference>
<protein>
    <submittedName>
        <fullName evidence="6">TetR/AcrR family transcriptional regulator</fullName>
    </submittedName>
</protein>
<dbReference type="SUPFAM" id="SSF48498">
    <property type="entry name" value="Tetracyclin repressor-like, C-terminal domain"/>
    <property type="match status" value="1"/>
</dbReference>
<dbReference type="Gene3D" id="1.10.357.10">
    <property type="entry name" value="Tetracycline Repressor, domain 2"/>
    <property type="match status" value="1"/>
</dbReference>
<keyword evidence="3" id="KW-0804">Transcription</keyword>
<dbReference type="RefSeq" id="WP_125550967.1">
    <property type="nucleotide sequence ID" value="NZ_JBGQPK010000096.1"/>
</dbReference>
<dbReference type="SUPFAM" id="SSF46689">
    <property type="entry name" value="Homeodomain-like"/>
    <property type="match status" value="1"/>
</dbReference>
<keyword evidence="7" id="KW-1185">Reference proteome</keyword>
<keyword evidence="1" id="KW-0805">Transcription regulation</keyword>
<evidence type="ECO:0000256" key="1">
    <source>
        <dbReference type="ARBA" id="ARBA00023015"/>
    </source>
</evidence>
<feature type="DNA-binding region" description="H-T-H motif" evidence="4">
    <location>
        <begin position="29"/>
        <end position="48"/>
    </location>
</feature>
<dbReference type="InterPro" id="IPR001647">
    <property type="entry name" value="HTH_TetR"/>
</dbReference>
<evidence type="ECO:0000313" key="7">
    <source>
        <dbReference type="Proteomes" id="UP001625389"/>
    </source>
</evidence>
<dbReference type="PROSITE" id="PS50977">
    <property type="entry name" value="HTH_TETR_2"/>
    <property type="match status" value="1"/>
</dbReference>
<evidence type="ECO:0000313" key="6">
    <source>
        <dbReference type="EMBL" id="MFL2030386.1"/>
    </source>
</evidence>
<dbReference type="InterPro" id="IPR036271">
    <property type="entry name" value="Tet_transcr_reg_TetR-rel_C_sf"/>
</dbReference>
<evidence type="ECO:0000256" key="4">
    <source>
        <dbReference type="PROSITE-ProRule" id="PRU00335"/>
    </source>
</evidence>
<name>A0ABW8UEW6_9LACO</name>
<dbReference type="InterPro" id="IPR025996">
    <property type="entry name" value="MT1864/Rv1816-like_C"/>
</dbReference>
<accession>A0ABW8UEW6</accession>
<dbReference type="Proteomes" id="UP001625389">
    <property type="component" value="Unassembled WGS sequence"/>
</dbReference>
<dbReference type="EMBL" id="JBGQPK010000096">
    <property type="protein sequence ID" value="MFL2030386.1"/>
    <property type="molecule type" value="Genomic_DNA"/>
</dbReference>
<comment type="caution">
    <text evidence="6">The sequence shown here is derived from an EMBL/GenBank/DDBJ whole genome shotgun (WGS) entry which is preliminary data.</text>
</comment>
<sequence length="204" mass="23274">MIRKKEITREKMLTIAYDLVVTQGFTNFTARKVAQAIDCSTQPLYQEFGSMANLKHAILVKLQHYLIHEVYNQVVTGDRLLDIALDYIQFAEQNPKLYRAVFIEDHFGVNAMQNFTYRYGRQVMADYAPAQRLSKAAGENVITGMWIIAQGIASLVSAGFINISEKQTVNLLRAALYDFIHNDRLEDGMITVNSFEKLDQLTKI</sequence>
<gene>
    <name evidence="6" type="ORF">ACEN34_12370</name>
</gene>
<dbReference type="InterPro" id="IPR009057">
    <property type="entry name" value="Homeodomain-like_sf"/>
</dbReference>
<evidence type="ECO:0000259" key="5">
    <source>
        <dbReference type="PROSITE" id="PS50977"/>
    </source>
</evidence>
<organism evidence="6 7">
    <name type="scientific">Loigolactobacillus zhaoyuanensis</name>
    <dbReference type="NCBI Taxonomy" id="2486017"/>
    <lineage>
        <taxon>Bacteria</taxon>
        <taxon>Bacillati</taxon>
        <taxon>Bacillota</taxon>
        <taxon>Bacilli</taxon>
        <taxon>Lactobacillales</taxon>
        <taxon>Lactobacillaceae</taxon>
        <taxon>Loigolactobacillus</taxon>
    </lineage>
</organism>
<reference evidence="6 7" key="1">
    <citation type="submission" date="2024-08" db="EMBL/GenBank/DDBJ databases">
        <authorList>
            <person name="Arias E."/>
        </authorList>
    </citation>
    <scope>NUCLEOTIDE SEQUENCE [LARGE SCALE GENOMIC DNA]</scope>
    <source>
        <strain evidence="6 7">FAM 25317</strain>
    </source>
</reference>